<reference evidence="3 4" key="1">
    <citation type="submission" date="2021-11" db="EMBL/GenBank/DDBJ databases">
        <title>Genome sequence.</title>
        <authorList>
            <person name="Sun Q."/>
        </authorList>
    </citation>
    <scope>NUCLEOTIDE SEQUENCE [LARGE SCALE GENOMIC DNA]</scope>
    <source>
        <strain evidence="3 4">KCTC 12005</strain>
    </source>
</reference>
<evidence type="ECO:0000259" key="2">
    <source>
        <dbReference type="PROSITE" id="PS50983"/>
    </source>
</evidence>
<dbReference type="Proteomes" id="UP001199260">
    <property type="component" value="Unassembled WGS sequence"/>
</dbReference>
<dbReference type="Gene3D" id="3.40.50.1980">
    <property type="entry name" value="Nitrogenase molybdenum iron protein domain"/>
    <property type="match status" value="2"/>
</dbReference>
<organism evidence="3 4">
    <name type="scientific">Comamonas koreensis</name>
    <dbReference type="NCBI Taxonomy" id="160825"/>
    <lineage>
        <taxon>Bacteria</taxon>
        <taxon>Pseudomonadati</taxon>
        <taxon>Pseudomonadota</taxon>
        <taxon>Betaproteobacteria</taxon>
        <taxon>Burkholderiales</taxon>
        <taxon>Comamonadaceae</taxon>
        <taxon>Comamonas</taxon>
    </lineage>
</organism>
<feature type="signal peptide" evidence="1">
    <location>
        <begin position="1"/>
        <end position="27"/>
    </location>
</feature>
<protein>
    <submittedName>
        <fullName evidence="3">ABC transporter substrate-binding protein</fullName>
    </submittedName>
</protein>
<gene>
    <name evidence="3" type="ORF">LPW39_20410</name>
</gene>
<dbReference type="RefSeq" id="WP_230779394.1">
    <property type="nucleotide sequence ID" value="NZ_JAJNCT010000029.1"/>
</dbReference>
<feature type="chain" id="PRO_5044025837" evidence="1">
    <location>
        <begin position="28"/>
        <end position="367"/>
    </location>
</feature>
<keyword evidence="1" id="KW-0732">Signal</keyword>
<evidence type="ECO:0000313" key="4">
    <source>
        <dbReference type="Proteomes" id="UP001199260"/>
    </source>
</evidence>
<name>A0AAW4Y2H1_9BURK</name>
<dbReference type="PROSITE" id="PS51257">
    <property type="entry name" value="PROKAR_LIPOPROTEIN"/>
    <property type="match status" value="1"/>
</dbReference>
<dbReference type="EMBL" id="JAJNCT010000029">
    <property type="protein sequence ID" value="MCD2167488.1"/>
    <property type="molecule type" value="Genomic_DNA"/>
</dbReference>
<dbReference type="SUPFAM" id="SSF53807">
    <property type="entry name" value="Helical backbone' metal receptor"/>
    <property type="match status" value="1"/>
</dbReference>
<dbReference type="AlphaFoldDB" id="A0AAW4Y2H1"/>
<comment type="caution">
    <text evidence="3">The sequence shown here is derived from an EMBL/GenBank/DDBJ whole genome shotgun (WGS) entry which is preliminary data.</text>
</comment>
<dbReference type="PANTHER" id="PTHR30535">
    <property type="entry name" value="VITAMIN B12-BINDING PROTEIN"/>
    <property type="match status" value="1"/>
</dbReference>
<keyword evidence="4" id="KW-1185">Reference proteome</keyword>
<evidence type="ECO:0000256" key="1">
    <source>
        <dbReference type="SAM" id="SignalP"/>
    </source>
</evidence>
<accession>A0AAW4Y2H1</accession>
<dbReference type="PANTHER" id="PTHR30535:SF7">
    <property type="entry name" value="IRON(III) DICITRATE-BINDING PROTEIN"/>
    <property type="match status" value="1"/>
</dbReference>
<dbReference type="CDD" id="cd01148">
    <property type="entry name" value="TroA_a"/>
    <property type="match status" value="1"/>
</dbReference>
<dbReference type="InterPro" id="IPR002491">
    <property type="entry name" value="ABC_transptr_periplasmic_BD"/>
</dbReference>
<dbReference type="PROSITE" id="PS50983">
    <property type="entry name" value="FE_B12_PBP"/>
    <property type="match status" value="1"/>
</dbReference>
<proteinExistence type="predicted"/>
<dbReference type="InterPro" id="IPR050902">
    <property type="entry name" value="ABC_Transporter_SBP"/>
</dbReference>
<sequence>MTPSTSRHTLRALAAAAALVLAGCDQPAGPQPPSRPTQAAAVPIASAAAAAPAGLRAVPLVIDVCGQPQRYDRVPQRAITHDVNITEMFLFLGLGPKLVGYSGIPSRKEISPEVLAQLAQVPKLSSQDMNLENMLAARADFVFGGWSYGFRPGGITPELLAQHGVASYVLSESCIHVQKRERVALGDTLADLRNVARIFDIEPQAQPQMAKLQASIDQLAAQMQGNTQQPRVFVFDSGEKIPTTVGGFGMPQAMIDAAGGSNIFADIASNWPKGNWEDVITRDPEWIIIIDYGQPSAQGKIDFLRAKPELAGVSAIREQRFFVISYAEATPGPRNVNVAQRLAAALHPDRRITVDPVPWLPAAESKQ</sequence>
<feature type="domain" description="Fe/B12 periplasmic-binding" evidence="2">
    <location>
        <begin position="77"/>
        <end position="350"/>
    </location>
</feature>
<dbReference type="Pfam" id="PF01497">
    <property type="entry name" value="Peripla_BP_2"/>
    <property type="match status" value="1"/>
</dbReference>
<evidence type="ECO:0000313" key="3">
    <source>
        <dbReference type="EMBL" id="MCD2167488.1"/>
    </source>
</evidence>